<dbReference type="SUPFAM" id="SSF50037">
    <property type="entry name" value="C-terminal domain of transcriptional repressors"/>
    <property type="match status" value="1"/>
</dbReference>
<dbReference type="PANTHER" id="PTHR43185">
    <property type="entry name" value="FERROUS IRON TRANSPORT PROTEIN B"/>
    <property type="match status" value="1"/>
</dbReference>
<keyword evidence="10" id="KW-0406">Ion transport</keyword>
<evidence type="ECO:0000256" key="8">
    <source>
        <dbReference type="ARBA" id="ARBA00022989"/>
    </source>
</evidence>
<evidence type="ECO:0000256" key="3">
    <source>
        <dbReference type="ARBA" id="ARBA00022475"/>
    </source>
</evidence>
<evidence type="ECO:0000256" key="11">
    <source>
        <dbReference type="ARBA" id="ARBA00023134"/>
    </source>
</evidence>
<dbReference type="InterPro" id="IPR027417">
    <property type="entry name" value="P-loop_NTPase"/>
</dbReference>
<dbReference type="Pfam" id="PF02421">
    <property type="entry name" value="FeoB_N"/>
    <property type="match status" value="1"/>
</dbReference>
<feature type="transmembrane region" description="Helical" evidence="16">
    <location>
        <begin position="520"/>
        <end position="541"/>
    </location>
</feature>
<keyword evidence="8 16" id="KW-1133">Transmembrane helix</keyword>
<evidence type="ECO:0000256" key="13">
    <source>
        <dbReference type="NCBIfam" id="TIGR00437"/>
    </source>
</evidence>
<gene>
    <name evidence="18" type="primary">feoB_2</name>
    <name evidence="18" type="ORF">SCARUB_01785</name>
</gene>
<comment type="caution">
    <text evidence="18">The sequence shown here is derived from an EMBL/GenBank/DDBJ whole genome shotgun (WGS) entry which is preliminary data.</text>
</comment>
<keyword evidence="15" id="KW-0479">Metal-binding</keyword>
<keyword evidence="5" id="KW-0997">Cell inner membrane</keyword>
<feature type="binding site" evidence="14">
    <location>
        <begin position="103"/>
        <end position="110"/>
    </location>
    <ligand>
        <name>GTP</name>
        <dbReference type="ChEBI" id="CHEBI:37565"/>
        <label>1</label>
    </ligand>
</feature>
<evidence type="ECO:0000256" key="2">
    <source>
        <dbReference type="ARBA" id="ARBA00022448"/>
    </source>
</evidence>
<comment type="similarity">
    <text evidence="16">Belongs to the TRAFAC class TrmE-Era-EngA-EngB-Septin-like GTPase superfamily. FeoB GTPase (TC 9.A.8) family.</text>
</comment>
<organism evidence="18 19">
    <name type="scientific">Candidatus Scalindua rubra</name>
    <dbReference type="NCBI Taxonomy" id="1872076"/>
    <lineage>
        <taxon>Bacteria</taxon>
        <taxon>Pseudomonadati</taxon>
        <taxon>Planctomycetota</taxon>
        <taxon>Candidatus Brocadiia</taxon>
        <taxon>Candidatus Brocadiales</taxon>
        <taxon>Candidatus Scalinduaceae</taxon>
        <taxon>Candidatus Scalindua</taxon>
    </lineage>
</organism>
<dbReference type="InterPro" id="IPR011642">
    <property type="entry name" value="Gate_dom"/>
</dbReference>
<dbReference type="Pfam" id="PF07664">
    <property type="entry name" value="FeoB_C"/>
    <property type="match status" value="1"/>
</dbReference>
<evidence type="ECO:0000256" key="7">
    <source>
        <dbReference type="ARBA" id="ARBA00022741"/>
    </source>
</evidence>
<feature type="binding site" evidence="14">
    <location>
        <begin position="128"/>
        <end position="132"/>
    </location>
    <ligand>
        <name>GTP</name>
        <dbReference type="ChEBI" id="CHEBI:37565"/>
        <label>1</label>
    </ligand>
</feature>
<evidence type="ECO:0000256" key="9">
    <source>
        <dbReference type="ARBA" id="ARBA00023004"/>
    </source>
</evidence>
<accession>A0A1E3XBU2</accession>
<feature type="binding site" evidence="15">
    <location>
        <position position="118"/>
    </location>
    <ligand>
        <name>Mg(2+)</name>
        <dbReference type="ChEBI" id="CHEBI:18420"/>
        <label>2</label>
    </ligand>
</feature>
<dbReference type="GO" id="GO:0005525">
    <property type="term" value="F:GTP binding"/>
    <property type="evidence" value="ECO:0007669"/>
    <property type="project" value="UniProtKB-KW"/>
</dbReference>
<dbReference type="InterPro" id="IPR038157">
    <property type="entry name" value="FeoA_core_dom"/>
</dbReference>
<dbReference type="GO" id="GO:0046914">
    <property type="term" value="F:transition metal ion binding"/>
    <property type="evidence" value="ECO:0007669"/>
    <property type="project" value="InterPro"/>
</dbReference>
<keyword evidence="7 14" id="KW-0547">Nucleotide-binding</keyword>
<keyword evidence="11 14" id="KW-0342">GTP-binding</keyword>
<feature type="domain" description="FeoB-type G" evidence="17">
    <location>
        <begin position="96"/>
        <end position="258"/>
    </location>
</feature>
<keyword evidence="4 16" id="KW-0410">Iron transport</keyword>
<keyword evidence="3" id="KW-1003">Cell membrane</keyword>
<keyword evidence="2 16" id="KW-0813">Transport</keyword>
<dbReference type="InterPro" id="IPR003373">
    <property type="entry name" value="Fe2_transport_prot-B"/>
</dbReference>
<dbReference type="Pfam" id="PF17910">
    <property type="entry name" value="FeoB_Cyto"/>
    <property type="match status" value="1"/>
</dbReference>
<dbReference type="PANTHER" id="PTHR43185:SF1">
    <property type="entry name" value="FE(2+) TRANSPORTER FEOB"/>
    <property type="match status" value="1"/>
</dbReference>
<evidence type="ECO:0000256" key="4">
    <source>
        <dbReference type="ARBA" id="ARBA00022496"/>
    </source>
</evidence>
<dbReference type="SUPFAM" id="SSF52540">
    <property type="entry name" value="P-loop containing nucleoside triphosphate hydrolases"/>
    <property type="match status" value="1"/>
</dbReference>
<evidence type="ECO:0000259" key="17">
    <source>
        <dbReference type="PROSITE" id="PS51711"/>
    </source>
</evidence>
<keyword evidence="6 16" id="KW-0812">Transmembrane</keyword>
<dbReference type="SMART" id="SM00899">
    <property type="entry name" value="FeoA"/>
    <property type="match status" value="1"/>
</dbReference>
<feature type="binding site" evidence="15">
    <location>
        <position position="114"/>
    </location>
    <ligand>
        <name>Mg(2+)</name>
        <dbReference type="ChEBI" id="CHEBI:18420"/>
        <label>2</label>
    </ligand>
</feature>
<feature type="binding site" evidence="14">
    <location>
        <begin position="149"/>
        <end position="152"/>
    </location>
    <ligand>
        <name>GTP</name>
        <dbReference type="ChEBI" id="CHEBI:37565"/>
        <label>1</label>
    </ligand>
</feature>
<feature type="transmembrane region" description="Helical" evidence="16">
    <location>
        <begin position="486"/>
        <end position="508"/>
    </location>
</feature>
<proteinExistence type="inferred from homology"/>
<keyword evidence="9 16" id="KW-0408">Iron</keyword>
<dbReference type="InterPro" id="IPR011640">
    <property type="entry name" value="Fe2_transport_prot_B_C"/>
</dbReference>
<dbReference type="NCBIfam" id="TIGR00437">
    <property type="entry name" value="feoB"/>
    <property type="match status" value="1"/>
</dbReference>
<evidence type="ECO:0000256" key="16">
    <source>
        <dbReference type="RuleBase" id="RU362098"/>
    </source>
</evidence>
<feature type="transmembrane region" description="Helical" evidence="16">
    <location>
        <begin position="442"/>
        <end position="466"/>
    </location>
</feature>
<dbReference type="Pfam" id="PF04023">
    <property type="entry name" value="FeoA"/>
    <property type="match status" value="1"/>
</dbReference>
<dbReference type="Gene3D" id="3.40.50.300">
    <property type="entry name" value="P-loop containing nucleotide triphosphate hydrolases"/>
    <property type="match status" value="1"/>
</dbReference>
<dbReference type="AlphaFoldDB" id="A0A1E3XBU2"/>
<evidence type="ECO:0000256" key="14">
    <source>
        <dbReference type="PIRSR" id="PIRSR603373-1"/>
    </source>
</evidence>
<evidence type="ECO:0000313" key="18">
    <source>
        <dbReference type="EMBL" id="ODS33086.1"/>
    </source>
</evidence>
<feature type="binding site" evidence="14">
    <location>
        <begin position="238"/>
        <end position="240"/>
    </location>
    <ligand>
        <name>GTP</name>
        <dbReference type="ChEBI" id="CHEBI:37565"/>
        <label>1</label>
    </ligand>
</feature>
<name>A0A1E3XBU2_9BACT</name>
<keyword evidence="12 16" id="KW-0472">Membrane</keyword>
<evidence type="ECO:0000256" key="5">
    <source>
        <dbReference type="ARBA" id="ARBA00022519"/>
    </source>
</evidence>
<dbReference type="PROSITE" id="PS51711">
    <property type="entry name" value="G_FEOB"/>
    <property type="match status" value="1"/>
</dbReference>
<comment type="subcellular location">
    <subcellularLocation>
        <location evidence="1 16">Cell inner membrane</location>
        <topology evidence="1 16">Multi-pass membrane protein</topology>
    </subcellularLocation>
</comment>
<evidence type="ECO:0000256" key="6">
    <source>
        <dbReference type="ARBA" id="ARBA00022692"/>
    </source>
</evidence>
<dbReference type="NCBIfam" id="TIGR00231">
    <property type="entry name" value="small_GTP"/>
    <property type="match status" value="1"/>
</dbReference>
<dbReference type="PRINTS" id="PR00326">
    <property type="entry name" value="GTP1OBG"/>
</dbReference>
<dbReference type="GO" id="GO:0015093">
    <property type="term" value="F:ferrous iron transmembrane transporter activity"/>
    <property type="evidence" value="ECO:0007669"/>
    <property type="project" value="UniProtKB-UniRule"/>
</dbReference>
<dbReference type="InterPro" id="IPR050860">
    <property type="entry name" value="FeoB_GTPase"/>
</dbReference>
<evidence type="ECO:0000256" key="1">
    <source>
        <dbReference type="ARBA" id="ARBA00004429"/>
    </source>
</evidence>
<feature type="transmembrane region" description="Helical" evidence="16">
    <location>
        <begin position="610"/>
        <end position="629"/>
    </location>
</feature>
<feature type="binding site" evidence="15">
    <location>
        <position position="115"/>
    </location>
    <ligand>
        <name>Mg(2+)</name>
        <dbReference type="ChEBI" id="CHEBI:18420"/>
        <label>2</label>
    </ligand>
</feature>
<dbReference type="Gene3D" id="1.10.287.1770">
    <property type="match status" value="1"/>
</dbReference>
<dbReference type="GO" id="GO:0005886">
    <property type="term" value="C:plasma membrane"/>
    <property type="evidence" value="ECO:0007669"/>
    <property type="project" value="UniProtKB-SubCell"/>
</dbReference>
<dbReference type="InterPro" id="IPR005225">
    <property type="entry name" value="Small_GTP-bd"/>
</dbReference>
<dbReference type="InterPro" id="IPR007167">
    <property type="entry name" value="Fe-transptr_FeoA-like"/>
</dbReference>
<dbReference type="CDD" id="cd01879">
    <property type="entry name" value="FeoB"/>
    <property type="match status" value="1"/>
</dbReference>
<dbReference type="InterPro" id="IPR008988">
    <property type="entry name" value="Transcriptional_repressor_C"/>
</dbReference>
<dbReference type="Gene3D" id="2.30.30.90">
    <property type="match status" value="1"/>
</dbReference>
<evidence type="ECO:0000256" key="15">
    <source>
        <dbReference type="PIRSR" id="PIRSR603373-2"/>
    </source>
</evidence>
<dbReference type="InterPro" id="IPR030389">
    <property type="entry name" value="G_FEOB_dom"/>
</dbReference>
<reference evidence="18 19" key="1">
    <citation type="submission" date="2016-07" db="EMBL/GenBank/DDBJ databases">
        <title>Draft genome of Scalindua rubra, obtained from a brine-seawater interface in the Red Sea, sheds light on salt adaptation in anammox bacteria.</title>
        <authorList>
            <person name="Speth D.R."/>
            <person name="Lagkouvardos I."/>
            <person name="Wang Y."/>
            <person name="Qian P.-Y."/>
            <person name="Dutilh B.E."/>
            <person name="Jetten M.S."/>
        </authorList>
    </citation>
    <scope>NUCLEOTIDE SEQUENCE [LARGE SCALE GENOMIC DNA]</scope>
    <source>
        <strain evidence="18">BSI-1</strain>
    </source>
</reference>
<feature type="transmembrane region" description="Helical" evidence="16">
    <location>
        <begin position="553"/>
        <end position="572"/>
    </location>
</feature>
<feature type="transmembrane region" description="Helical" evidence="16">
    <location>
        <begin position="783"/>
        <end position="805"/>
    </location>
</feature>
<feature type="transmembrane region" description="Helical" evidence="16">
    <location>
        <begin position="757"/>
        <end position="776"/>
    </location>
</feature>
<feature type="transmembrane region" description="Helical" evidence="16">
    <location>
        <begin position="417"/>
        <end position="435"/>
    </location>
</feature>
<protein>
    <recommendedName>
        <fullName evidence="13 16">Ferrous iron transport protein B</fullName>
    </recommendedName>
</protein>
<evidence type="ECO:0000256" key="10">
    <source>
        <dbReference type="ARBA" id="ARBA00023065"/>
    </source>
</evidence>
<comment type="function">
    <text evidence="16">Probable transporter of a GTP-driven Fe(2+) uptake system.</text>
</comment>
<feature type="binding site" evidence="14">
    <location>
        <begin position="209"/>
        <end position="212"/>
    </location>
    <ligand>
        <name>GTP</name>
        <dbReference type="ChEBI" id="CHEBI:37565"/>
        <label>1</label>
    </ligand>
</feature>
<dbReference type="PATRIC" id="fig|1872076.5.peg.2090"/>
<dbReference type="InterPro" id="IPR041069">
    <property type="entry name" value="FeoB_Cyto"/>
</dbReference>
<dbReference type="InterPro" id="IPR006073">
    <property type="entry name" value="GTP-bd"/>
</dbReference>
<evidence type="ECO:0000256" key="12">
    <source>
        <dbReference type="ARBA" id="ARBA00023136"/>
    </source>
</evidence>
<keyword evidence="15" id="KW-0460">Magnesium</keyword>
<dbReference type="Pfam" id="PF07670">
    <property type="entry name" value="Gate"/>
    <property type="match status" value="2"/>
</dbReference>
<evidence type="ECO:0000313" key="19">
    <source>
        <dbReference type="Proteomes" id="UP000094056"/>
    </source>
</evidence>
<dbReference type="Proteomes" id="UP000094056">
    <property type="component" value="Unassembled WGS sequence"/>
</dbReference>
<dbReference type="EMBL" id="MAYW01000038">
    <property type="protein sequence ID" value="ODS33086.1"/>
    <property type="molecule type" value="Genomic_DNA"/>
</dbReference>
<dbReference type="FunFam" id="3.40.50.300:FF:000426">
    <property type="entry name" value="Ferrous iron transport protein B"/>
    <property type="match status" value="1"/>
</dbReference>
<feature type="transmembrane region" description="Helical" evidence="16">
    <location>
        <begin position="376"/>
        <end position="397"/>
    </location>
</feature>
<sequence>MNLAMLKPGEKRKIVKIGVRGSLKRRLMDMGLLVGEEVKVEKVAPLGDPIEVTIKDYSLSLRKREAKGILVEAMNGRQTTGNHKSVVGSQQSEKKTISVAVAGNPNSGKSTLINAIAGTKLQVGNWPGVTVEKREAVFNHEGKRIKLVDLPGTYSLSPYTQEEIIARDYLAHEKPDVIVDVVDSTNLERNLYLTVQLMELGIPVVVALNIYDEAGKKGYKIDIKAMKKMLGILVIPTVATRKKGLSDLLNAVVEAAENQSVHRLRELNYGEDIESAVRSVEEHVKSIYPSLVEKYPPRWLAIKLMEGDKHILKGVDISDNGNLVNETVSQLTSAHGEDIESIMADARYAQTVGLTQEVLKKPEIRRTELTEKIDRVVLNRFCGIPIFLAAMWLVFKLTFDVSTPFVDWVDAMTAGPFTRWAEAILGFIFAPDWVVSLCTDGIIAGVGFVLVFVPVIFAMMFFITFLEGSGYMARAAFVMDRAMHAMGLHGKSFIPMLLGFGCNVPAIYATRTLENPTDKALTALIIPLMSCGARLPVYVLFTGVFFPVHSGTVLWSLYVMGIVLAVGVGVIFRKTLFKGEATMFIMELPPYRMPSFRNLMIHTWEKGKHFLIKAGTYIFAISVLVWFLLNIPWGVEHKKDSLLGMAGQTIAPVFEPLGFGGWEAASSLVTGIIAKEIVVGTMGEIYVTERKEEQKEDSPTLTEDLKEIGLSFAGAVETSALNVFSTFRIASISTEEDEGQSRLRSVIHEAFTPLRSYAFMAFVLLYAPCMVTAIAFRQEFGTWKWFGVAFVYEFILAWVVAFAIYQGGSLLGMQ</sequence>